<proteinExistence type="predicted"/>
<evidence type="ECO:0000313" key="3">
    <source>
        <dbReference type="Proteomes" id="UP001140206"/>
    </source>
</evidence>
<dbReference type="InterPro" id="IPR050942">
    <property type="entry name" value="F-box_BR-signaling"/>
</dbReference>
<protein>
    <submittedName>
        <fullName evidence="2">F-box family protein</fullName>
    </submittedName>
</protein>
<gene>
    <name evidence="2" type="ORF">LUZ62_056729</name>
</gene>
<keyword evidence="3" id="KW-1185">Reference proteome</keyword>
<dbReference type="Proteomes" id="UP001140206">
    <property type="component" value="Chromosome 3"/>
</dbReference>
<evidence type="ECO:0000259" key="1">
    <source>
        <dbReference type="Pfam" id="PF03478"/>
    </source>
</evidence>
<organism evidence="2 3">
    <name type="scientific">Rhynchospora pubera</name>
    <dbReference type="NCBI Taxonomy" id="906938"/>
    <lineage>
        <taxon>Eukaryota</taxon>
        <taxon>Viridiplantae</taxon>
        <taxon>Streptophyta</taxon>
        <taxon>Embryophyta</taxon>
        <taxon>Tracheophyta</taxon>
        <taxon>Spermatophyta</taxon>
        <taxon>Magnoliopsida</taxon>
        <taxon>Liliopsida</taxon>
        <taxon>Poales</taxon>
        <taxon>Cyperaceae</taxon>
        <taxon>Cyperoideae</taxon>
        <taxon>Rhynchosporeae</taxon>
        <taxon>Rhynchospora</taxon>
    </lineage>
</organism>
<reference evidence="2" key="1">
    <citation type="submission" date="2022-08" db="EMBL/GenBank/DDBJ databases">
        <authorList>
            <person name="Marques A."/>
        </authorList>
    </citation>
    <scope>NUCLEOTIDE SEQUENCE</scope>
    <source>
        <strain evidence="2">RhyPub2mFocal</strain>
        <tissue evidence="2">Leaves</tissue>
    </source>
</reference>
<accession>A0AAV8E212</accession>
<name>A0AAV8E212_9POAL</name>
<dbReference type="Pfam" id="PF03478">
    <property type="entry name" value="Beta-prop_KIB1-4"/>
    <property type="match status" value="1"/>
</dbReference>
<dbReference type="PANTHER" id="PTHR44259">
    <property type="entry name" value="OS07G0183000 PROTEIN-RELATED"/>
    <property type="match status" value="1"/>
</dbReference>
<dbReference type="EMBL" id="JAMFTS010000003">
    <property type="protein sequence ID" value="KAJ4772472.1"/>
    <property type="molecule type" value="Genomic_DNA"/>
</dbReference>
<sequence>MSNKKGALVDFRDWAHLPPEIVESISEKVKSITDLARFRSVCSPWRSATFPKPRHLPPQLPWLMLQCHTNCYDGNRIHFFYDVWESKMREIHLPETIGMTCSGSYRGWLLLTSTRGKHVFFLNPLTRVRIQLPPFPSFEGTFDFGKSKVTFSTDLTDLNCLIMVLLNRYWVMCCRVGDRHWRRVSSRSNSDADVMDATYCNGRFYFLFGGNITIIEPNKPEKTILLHQPELRTVGKCFVEGKSGVYVLAIHPKGKFQLYRFQEQTMELNHITETSDNTAIFYGDCFPRFAVRNDDWDSLDGGSVYVEYQCMPYAWKRAVRSGYSKYSAGPAEGKDFVMCDLVKEPRFRPVEPAMWFQPSFH</sequence>
<dbReference type="SUPFAM" id="SSF81383">
    <property type="entry name" value="F-box domain"/>
    <property type="match status" value="1"/>
</dbReference>
<dbReference type="Gene3D" id="1.20.1280.50">
    <property type="match status" value="1"/>
</dbReference>
<dbReference type="AlphaFoldDB" id="A0AAV8E212"/>
<dbReference type="InterPro" id="IPR005174">
    <property type="entry name" value="KIB1-4_b-propeller"/>
</dbReference>
<comment type="caution">
    <text evidence="2">The sequence shown here is derived from an EMBL/GenBank/DDBJ whole genome shotgun (WGS) entry which is preliminary data.</text>
</comment>
<feature type="domain" description="KIB1-4 beta-propeller" evidence="1">
    <location>
        <begin position="80"/>
        <end position="306"/>
    </location>
</feature>
<evidence type="ECO:0000313" key="2">
    <source>
        <dbReference type="EMBL" id="KAJ4772472.1"/>
    </source>
</evidence>
<dbReference type="InterPro" id="IPR036047">
    <property type="entry name" value="F-box-like_dom_sf"/>
</dbReference>